<keyword evidence="7" id="KW-0539">Nucleus</keyword>
<dbReference type="OrthoDB" id="5411773at2759"/>
<proteinExistence type="inferred from homology"/>
<feature type="binding site" evidence="9">
    <location>
        <position position="38"/>
    </location>
    <ligand>
        <name>Zn(2+)</name>
        <dbReference type="ChEBI" id="CHEBI:29105"/>
        <label>2</label>
    </ligand>
</feature>
<dbReference type="InterPro" id="IPR013083">
    <property type="entry name" value="Znf_RING/FYVE/PHD"/>
</dbReference>
<comment type="caution">
    <text evidence="12">The sequence shown here is derived from an EMBL/GenBank/DDBJ whole genome shotgun (WGS) entry which is preliminary data.</text>
</comment>
<name>A0A3S5CPK3_9PLAT</name>
<evidence type="ECO:0000256" key="5">
    <source>
        <dbReference type="ARBA" id="ARBA00022833"/>
    </source>
</evidence>
<dbReference type="EMBL" id="CAAALY010077214">
    <property type="protein sequence ID" value="VEL25963.1"/>
    <property type="molecule type" value="Genomic_DNA"/>
</dbReference>
<evidence type="ECO:0000256" key="8">
    <source>
        <dbReference type="PIRSR" id="PIRSR628651-50"/>
    </source>
</evidence>
<dbReference type="Proteomes" id="UP000784294">
    <property type="component" value="Unassembled WGS sequence"/>
</dbReference>
<dbReference type="GO" id="GO:0006325">
    <property type="term" value="P:chromatin organization"/>
    <property type="evidence" value="ECO:0007669"/>
    <property type="project" value="UniProtKB-KW"/>
</dbReference>
<dbReference type="Pfam" id="PF00628">
    <property type="entry name" value="PHD"/>
    <property type="match status" value="1"/>
</dbReference>
<feature type="binding site" evidence="9">
    <location>
        <position position="27"/>
    </location>
    <ligand>
        <name>Zn(2+)</name>
        <dbReference type="ChEBI" id="CHEBI:29105"/>
        <label>1</label>
    </ligand>
</feature>
<feature type="binding site" evidence="9">
    <location>
        <position position="68"/>
    </location>
    <ligand>
        <name>Zn(2+)</name>
        <dbReference type="ChEBI" id="CHEBI:29105"/>
        <label>2</label>
    </ligand>
</feature>
<keyword evidence="3 9" id="KW-0479">Metal-binding</keyword>
<dbReference type="GO" id="GO:0006355">
    <property type="term" value="P:regulation of DNA-templated transcription"/>
    <property type="evidence" value="ECO:0007669"/>
    <property type="project" value="TreeGrafter"/>
</dbReference>
<dbReference type="GO" id="GO:0005634">
    <property type="term" value="C:nucleus"/>
    <property type="evidence" value="ECO:0007669"/>
    <property type="project" value="UniProtKB-SubCell"/>
</dbReference>
<accession>A0A3S5CPK3</accession>
<dbReference type="InterPro" id="IPR019787">
    <property type="entry name" value="Znf_PHD-finger"/>
</dbReference>
<feature type="binding site" evidence="9">
    <location>
        <position position="25"/>
    </location>
    <ligand>
        <name>Zn(2+)</name>
        <dbReference type="ChEBI" id="CHEBI:29105"/>
        <label>1</label>
    </ligand>
</feature>
<dbReference type="AlphaFoldDB" id="A0A3S5CPK3"/>
<dbReference type="Gene3D" id="3.30.40.10">
    <property type="entry name" value="Zinc/RING finger domain, C3HC4 (zinc finger)"/>
    <property type="match status" value="1"/>
</dbReference>
<keyword evidence="13" id="KW-1185">Reference proteome</keyword>
<organism evidence="12 13">
    <name type="scientific">Protopolystoma xenopodis</name>
    <dbReference type="NCBI Taxonomy" id="117903"/>
    <lineage>
        <taxon>Eukaryota</taxon>
        <taxon>Metazoa</taxon>
        <taxon>Spiralia</taxon>
        <taxon>Lophotrochozoa</taxon>
        <taxon>Platyhelminthes</taxon>
        <taxon>Monogenea</taxon>
        <taxon>Polyopisthocotylea</taxon>
        <taxon>Polystomatidea</taxon>
        <taxon>Polystomatidae</taxon>
        <taxon>Protopolystoma</taxon>
    </lineage>
</organism>
<evidence type="ECO:0000256" key="4">
    <source>
        <dbReference type="ARBA" id="ARBA00022771"/>
    </source>
</evidence>
<evidence type="ECO:0000256" key="9">
    <source>
        <dbReference type="PIRSR" id="PIRSR628651-51"/>
    </source>
</evidence>
<comment type="subcellular location">
    <subcellularLocation>
        <location evidence="1">Nucleus</location>
    </subcellularLocation>
</comment>
<dbReference type="PANTHER" id="PTHR10333">
    <property type="entry name" value="INHIBITOR OF GROWTH PROTEIN"/>
    <property type="match status" value="1"/>
</dbReference>
<reference evidence="12" key="1">
    <citation type="submission" date="2018-11" db="EMBL/GenBank/DDBJ databases">
        <authorList>
            <consortium name="Pathogen Informatics"/>
        </authorList>
    </citation>
    <scope>NUCLEOTIDE SEQUENCE</scope>
</reference>
<evidence type="ECO:0000256" key="10">
    <source>
        <dbReference type="PROSITE-ProRule" id="PRU00146"/>
    </source>
</evidence>
<dbReference type="FunFam" id="3.30.40.10:FF:000016">
    <property type="entry name" value="Inhibitor of growth protein"/>
    <property type="match status" value="1"/>
</dbReference>
<dbReference type="SUPFAM" id="SSF57903">
    <property type="entry name" value="FYVE/PHD zinc finger"/>
    <property type="match status" value="1"/>
</dbReference>
<feature type="binding site" evidence="9">
    <location>
        <position position="49"/>
    </location>
    <ligand>
        <name>Zn(2+)</name>
        <dbReference type="ChEBI" id="CHEBI:29105"/>
        <label>1</label>
    </ligand>
</feature>
<protein>
    <recommendedName>
        <fullName evidence="11">PHD-type domain-containing protein</fullName>
    </recommendedName>
</protein>
<feature type="binding site" evidence="9">
    <location>
        <position position="65"/>
    </location>
    <ligand>
        <name>Zn(2+)</name>
        <dbReference type="ChEBI" id="CHEBI:29105"/>
        <label>2</label>
    </ligand>
</feature>
<evidence type="ECO:0000259" key="11">
    <source>
        <dbReference type="PROSITE" id="PS50016"/>
    </source>
</evidence>
<sequence length="75" mass="8373">MALALRNNANEVLDMPVDPNEPIYCFCHQVSFGEMVACDNPSCPYEWFHFGCVGLKEDPVGQWFCPSCSELQGLA</sequence>
<comment type="similarity">
    <text evidence="2">Belongs to the ING family.</text>
</comment>
<evidence type="ECO:0000313" key="12">
    <source>
        <dbReference type="EMBL" id="VEL25963.1"/>
    </source>
</evidence>
<dbReference type="InterPro" id="IPR019786">
    <property type="entry name" value="Zinc_finger_PHD-type_CS"/>
</dbReference>
<dbReference type="InterPro" id="IPR011011">
    <property type="entry name" value="Znf_FYVE_PHD"/>
</dbReference>
<feature type="site" description="Histone H3K4me3 binding" evidence="8">
    <location>
        <position position="24"/>
    </location>
</feature>
<evidence type="ECO:0000256" key="1">
    <source>
        <dbReference type="ARBA" id="ARBA00004123"/>
    </source>
</evidence>
<feature type="site" description="Histone H3K4me3 binding" evidence="8">
    <location>
        <position position="47"/>
    </location>
</feature>
<dbReference type="CDD" id="cd15505">
    <property type="entry name" value="PHD_ING"/>
    <property type="match status" value="1"/>
</dbReference>
<dbReference type="PROSITE" id="PS01359">
    <property type="entry name" value="ZF_PHD_1"/>
    <property type="match status" value="1"/>
</dbReference>
<evidence type="ECO:0000256" key="6">
    <source>
        <dbReference type="ARBA" id="ARBA00022853"/>
    </source>
</evidence>
<gene>
    <name evidence="12" type="ORF">PXEA_LOCUS19403</name>
</gene>
<evidence type="ECO:0000256" key="3">
    <source>
        <dbReference type="ARBA" id="ARBA00022723"/>
    </source>
</evidence>
<dbReference type="InterPro" id="IPR001965">
    <property type="entry name" value="Znf_PHD"/>
</dbReference>
<evidence type="ECO:0000256" key="2">
    <source>
        <dbReference type="ARBA" id="ARBA00010210"/>
    </source>
</evidence>
<dbReference type="GO" id="GO:0008270">
    <property type="term" value="F:zinc ion binding"/>
    <property type="evidence" value="ECO:0007669"/>
    <property type="project" value="UniProtKB-KW"/>
</dbReference>
<feature type="site" description="Histone H3K4me3 binding" evidence="8">
    <location>
        <position position="39"/>
    </location>
</feature>
<keyword evidence="6" id="KW-0156">Chromatin regulator</keyword>
<dbReference type="PROSITE" id="PS50016">
    <property type="entry name" value="ZF_PHD_2"/>
    <property type="match status" value="1"/>
</dbReference>
<keyword evidence="5 9" id="KW-0862">Zinc</keyword>
<evidence type="ECO:0000256" key="7">
    <source>
        <dbReference type="ARBA" id="ARBA00023242"/>
    </source>
</evidence>
<dbReference type="SMART" id="SM00249">
    <property type="entry name" value="PHD"/>
    <property type="match status" value="1"/>
</dbReference>
<dbReference type="InterPro" id="IPR028651">
    <property type="entry name" value="ING_fam"/>
</dbReference>
<keyword evidence="4 10" id="KW-0863">Zinc-finger</keyword>
<feature type="binding site" evidence="9">
    <location>
        <position position="43"/>
    </location>
    <ligand>
        <name>Zn(2+)</name>
        <dbReference type="ChEBI" id="CHEBI:29105"/>
        <label>2</label>
    </ligand>
</feature>
<feature type="binding site" evidence="9">
    <location>
        <position position="52"/>
    </location>
    <ligand>
        <name>Zn(2+)</name>
        <dbReference type="ChEBI" id="CHEBI:29105"/>
        <label>1</label>
    </ligand>
</feature>
<evidence type="ECO:0000313" key="13">
    <source>
        <dbReference type="Proteomes" id="UP000784294"/>
    </source>
</evidence>
<feature type="domain" description="PHD-type" evidence="11">
    <location>
        <begin position="22"/>
        <end position="71"/>
    </location>
</feature>
<feature type="site" description="Histone H3K4me3 binding" evidence="8">
    <location>
        <position position="35"/>
    </location>
</feature>
<dbReference type="PANTHER" id="PTHR10333:SF42">
    <property type="entry name" value="INHIBITOR OF GROWTH PROTEIN 5"/>
    <property type="match status" value="1"/>
</dbReference>